<evidence type="ECO:0000259" key="4">
    <source>
        <dbReference type="PROSITE" id="PS51192"/>
    </source>
</evidence>
<dbReference type="Pfam" id="PF00271">
    <property type="entry name" value="Helicase_C"/>
    <property type="match status" value="1"/>
</dbReference>
<evidence type="ECO:0000313" key="7">
    <source>
        <dbReference type="Proteomes" id="UP000005289"/>
    </source>
</evidence>
<dbReference type="InterPro" id="IPR038718">
    <property type="entry name" value="SNF2-like_sf"/>
</dbReference>
<keyword evidence="7" id="KW-1185">Reference proteome</keyword>
<dbReference type="OrthoDB" id="9772064at2"/>
<dbReference type="InterPro" id="IPR000330">
    <property type="entry name" value="SNF2_N"/>
</dbReference>
<dbReference type="SMART" id="SM00490">
    <property type="entry name" value="HELICc"/>
    <property type="match status" value="1"/>
</dbReference>
<protein>
    <submittedName>
        <fullName evidence="6">Helicase</fullName>
    </submittedName>
</protein>
<keyword evidence="2 6" id="KW-0347">Helicase</keyword>
<dbReference type="Pfam" id="PF00176">
    <property type="entry name" value="SNF2-rel_dom"/>
    <property type="match status" value="1"/>
</dbReference>
<evidence type="ECO:0000256" key="2">
    <source>
        <dbReference type="ARBA" id="ARBA00022806"/>
    </source>
</evidence>
<dbReference type="InterPro" id="IPR027417">
    <property type="entry name" value="P-loop_NTPase"/>
</dbReference>
<proteinExistence type="predicted"/>
<dbReference type="InterPro" id="IPR001650">
    <property type="entry name" value="Helicase_C-like"/>
</dbReference>
<dbReference type="GO" id="GO:0016787">
    <property type="term" value="F:hydrolase activity"/>
    <property type="evidence" value="ECO:0007669"/>
    <property type="project" value="UniProtKB-KW"/>
</dbReference>
<dbReference type="GO" id="GO:0005524">
    <property type="term" value="F:ATP binding"/>
    <property type="evidence" value="ECO:0007669"/>
    <property type="project" value="InterPro"/>
</dbReference>
<dbReference type="KEGG" id="tti:THITH_13740"/>
<dbReference type="PROSITE" id="PS51194">
    <property type="entry name" value="HELICASE_CTER"/>
    <property type="match status" value="1"/>
</dbReference>
<dbReference type="STRING" id="713585.THITH_13740"/>
<evidence type="ECO:0000256" key="3">
    <source>
        <dbReference type="SAM" id="MobiDB-lite"/>
    </source>
</evidence>
<dbReference type="CDD" id="cd18793">
    <property type="entry name" value="SF2_C_SNF"/>
    <property type="match status" value="1"/>
</dbReference>
<keyword evidence="1" id="KW-0378">Hydrolase</keyword>
<dbReference type="PANTHER" id="PTHR10799">
    <property type="entry name" value="SNF2/RAD54 HELICASE FAMILY"/>
    <property type="match status" value="1"/>
</dbReference>
<feature type="region of interest" description="Disordered" evidence="3">
    <location>
        <begin position="686"/>
        <end position="710"/>
    </location>
</feature>
<dbReference type="Gene3D" id="3.40.50.300">
    <property type="entry name" value="P-loop containing nucleotide triphosphate hydrolases"/>
    <property type="match status" value="1"/>
</dbReference>
<sequence length="1370" mass="151987">MENSLFGNDTDAPGLRELERIILQAAAVHYSPVGRMRLADTLRTLGVRTPGGRAAHYPEIKPLILQLLQEGKLEGTGKGLQCPRDQVEALLDQAMEHDRLPALAAAVRSSASVSYDWYGQPIYRQYDELIRDLRIALILGNDDLVQELLTQALASHMESTVRHPLLQVDSRGHRAPWLQRLSPARHQTILLTLTASALIRMEPIDTLQEDLAQTRWINDEWALHARQRRAEFALLAGDTDTALALLGDNEYPSTLTLRAWADLVRGDIDAAREGYARALATLRKGSRKRNLYFHDLAGTFSLIPLLAANDLETAADLATRAIKDRDNTLVDVYQIWPPLIAVRRGQKAAPADDILVSTQPGPLHLLPLLVLFWMDPEKLTPYLPEAESLAHRAQAAGMHWLAAQIQALLNRQRGDAPDPLTEGVALVDLVTRIEPWEATLDALTALGGAPKDADSQTTRDERVVWWLRPYQGQLLIQPKLQRRTRRDGWTLGRNIALSALHTDQLDALDDDDRRVCAAIVEQYPAWGYGGSRLEFDPTRAALALIGHPRLFRSDEPSTAVELVAAVPALRVRRSKGRLRMALQPPLPKGGTLRIVEETRNRWQVVRFDDTHRQIGELLDGGLNIPVEAEERVREAIARIAPRIDIHSDIGGDEDLPRVDGDTTPYLALIPSGDGLTAELRVRPLGSGGSGFTPGHGGAELTAAGSDGTRRRVRRNLTQERKQARAVVEACPALEGWEIDPFVWGLPEPQDCLELLEQLQALDEQVTVEWPRGQNLNLSARADGSGFSLSLNHRGDWFEASGELQVNEHLVLDLQRLLALLDTGGGSRFLPLGDGRFLALTENFRKRLQDLRDIADSGARKPRYHPLNAPVLEEIATDFGQFQADAAWHERLQRLRNADASPAAIPATLEAELRDYQVDGYRWLMRLAAWGVGACLADDMGLGKTVQVLAALVARAPLGPSVVIAPTSVCGNWLSEARRFAPTLNPIVFGNGDRQAQIQALGAFDLLIVSYGLMQQEIELLSAREDWNCLVLDEAQAIKNPATQRARAAFGLPAAFRIATTGTPVENHLGELWSLFRFLNPGLLGSREAFNQRYALPIERDQNHEARDRLRRLVRPFILRRLKSAVLEELPPRTEIQLQVDPSPRETAFYEAFRRQILEGLGTEITPAQQDRFEVLAAITRLRRAACHPELVSPGIGIPCGKLALFLEVVEELRDGRHRALVFSQFVDHLNLVRAALDQRGIPYQYLDGSTPASARAERVAAFQGGAGDLFLISLKAGGTGLNLTAADYVIHLDPWWNPAVEDQASDRAHRIGQQRPVTVYRLVMRGSIEERIIDLHARKRDLADTLLEGGDASARLDTEALLALLREERG</sequence>
<dbReference type="Gene3D" id="3.40.50.10810">
    <property type="entry name" value="Tandem AAA-ATPase domain"/>
    <property type="match status" value="1"/>
</dbReference>
<dbReference type="RefSeq" id="WP_006748934.1">
    <property type="nucleotide sequence ID" value="NZ_CP007029.1"/>
</dbReference>
<name>W0DL12_9GAMM</name>
<evidence type="ECO:0000313" key="6">
    <source>
        <dbReference type="EMBL" id="AHE99146.1"/>
    </source>
</evidence>
<evidence type="ECO:0000256" key="1">
    <source>
        <dbReference type="ARBA" id="ARBA00022801"/>
    </source>
</evidence>
<dbReference type="PROSITE" id="PS51192">
    <property type="entry name" value="HELICASE_ATP_BIND_1"/>
    <property type="match status" value="1"/>
</dbReference>
<accession>W0DL12</accession>
<organism evidence="6 7">
    <name type="scientific">Thioalkalivibrio paradoxus ARh 1</name>
    <dbReference type="NCBI Taxonomy" id="713585"/>
    <lineage>
        <taxon>Bacteria</taxon>
        <taxon>Pseudomonadati</taxon>
        <taxon>Pseudomonadota</taxon>
        <taxon>Gammaproteobacteria</taxon>
        <taxon>Chromatiales</taxon>
        <taxon>Ectothiorhodospiraceae</taxon>
        <taxon>Thioalkalivibrio</taxon>
    </lineage>
</organism>
<dbReference type="InterPro" id="IPR014001">
    <property type="entry name" value="Helicase_ATP-bd"/>
</dbReference>
<dbReference type="Proteomes" id="UP000005289">
    <property type="component" value="Chromosome"/>
</dbReference>
<feature type="compositionally biased region" description="Gly residues" evidence="3">
    <location>
        <begin position="686"/>
        <end position="697"/>
    </location>
</feature>
<feature type="domain" description="Helicase C-terminal" evidence="5">
    <location>
        <begin position="1201"/>
        <end position="1362"/>
    </location>
</feature>
<feature type="domain" description="Helicase ATP-binding" evidence="4">
    <location>
        <begin position="924"/>
        <end position="1081"/>
    </location>
</feature>
<dbReference type="SUPFAM" id="SSF52540">
    <property type="entry name" value="P-loop containing nucleoside triphosphate hydrolases"/>
    <property type="match status" value="2"/>
</dbReference>
<dbReference type="EMBL" id="CP007029">
    <property type="protein sequence ID" value="AHE99146.1"/>
    <property type="molecule type" value="Genomic_DNA"/>
</dbReference>
<dbReference type="HOGENOM" id="CLU_000315_21_7_6"/>
<dbReference type="InterPro" id="IPR049730">
    <property type="entry name" value="SNF2/RAD54-like_C"/>
</dbReference>
<dbReference type="CDD" id="cd18012">
    <property type="entry name" value="DEXQc_arch_SWI2_SNF2"/>
    <property type="match status" value="1"/>
</dbReference>
<keyword evidence="2 6" id="KW-0547">Nucleotide-binding</keyword>
<evidence type="ECO:0000259" key="5">
    <source>
        <dbReference type="PROSITE" id="PS51194"/>
    </source>
</evidence>
<keyword evidence="2 6" id="KW-0067">ATP-binding</keyword>
<dbReference type="SMART" id="SM00487">
    <property type="entry name" value="DEXDc"/>
    <property type="match status" value="1"/>
</dbReference>
<dbReference type="GO" id="GO:0004386">
    <property type="term" value="F:helicase activity"/>
    <property type="evidence" value="ECO:0007669"/>
    <property type="project" value="UniProtKB-KW"/>
</dbReference>
<gene>
    <name evidence="6" type="ORF">THITH_13740</name>
</gene>
<reference evidence="6 7" key="1">
    <citation type="submission" date="2013-12" db="EMBL/GenBank/DDBJ databases">
        <authorList>
            <consortium name="DOE Joint Genome Institute"/>
            <person name="Muyzer G."/>
            <person name="Huntemann M."/>
            <person name="Han J."/>
            <person name="Chen A."/>
            <person name="Kyrpides N."/>
            <person name="Mavromatis K."/>
            <person name="Markowitz V."/>
            <person name="Palaniappan K."/>
            <person name="Ivanova N."/>
            <person name="Schaumberg A."/>
            <person name="Pati A."/>
            <person name="Liolios K."/>
            <person name="Nordberg H.P."/>
            <person name="Cantor M.N."/>
            <person name="Hua S.X."/>
            <person name="Woyke T."/>
        </authorList>
    </citation>
    <scope>NUCLEOTIDE SEQUENCE [LARGE SCALE GENOMIC DNA]</scope>
    <source>
        <strain evidence="6 7">ARh 1</strain>
    </source>
</reference>